<comment type="caution">
    <text evidence="2">The sequence shown here is derived from an EMBL/GenBank/DDBJ whole genome shotgun (WGS) entry which is preliminary data.</text>
</comment>
<dbReference type="EMBL" id="JACRTG010000029">
    <property type="protein sequence ID" value="MBC8588916.1"/>
    <property type="molecule type" value="Genomic_DNA"/>
</dbReference>
<dbReference type="SUPFAM" id="SSF55804">
    <property type="entry name" value="Phoshotransferase/anion transport protein"/>
    <property type="match status" value="1"/>
</dbReference>
<name>A0A926IKV5_9FIRM</name>
<keyword evidence="2" id="KW-0813">Transport</keyword>
<accession>A0A926IKV5</accession>
<dbReference type="PANTHER" id="PTHR47738">
    <property type="entry name" value="PTS SYSTEM FRUCTOSE-LIKE EIIA COMPONENT-RELATED"/>
    <property type="match status" value="1"/>
</dbReference>
<organism evidence="2 3">
    <name type="scientific">Paratissierella segnis</name>
    <dbReference type="NCBI Taxonomy" id="2763679"/>
    <lineage>
        <taxon>Bacteria</taxon>
        <taxon>Bacillati</taxon>
        <taxon>Bacillota</taxon>
        <taxon>Tissierellia</taxon>
        <taxon>Tissierellales</taxon>
        <taxon>Tissierellaceae</taxon>
        <taxon>Paratissierella</taxon>
    </lineage>
</organism>
<dbReference type="AlphaFoldDB" id="A0A926IKV5"/>
<keyword evidence="3" id="KW-1185">Reference proteome</keyword>
<reference evidence="2" key="1">
    <citation type="submission" date="2020-08" db="EMBL/GenBank/DDBJ databases">
        <title>Genome public.</title>
        <authorList>
            <person name="Liu C."/>
            <person name="Sun Q."/>
        </authorList>
    </citation>
    <scope>NUCLEOTIDE SEQUENCE</scope>
    <source>
        <strain evidence="2">BX21</strain>
    </source>
</reference>
<dbReference type="InterPro" id="IPR016152">
    <property type="entry name" value="PTrfase/Anion_transptr"/>
</dbReference>
<keyword evidence="2" id="KW-0762">Sugar transport</keyword>
<evidence type="ECO:0000259" key="1">
    <source>
        <dbReference type="PROSITE" id="PS51094"/>
    </source>
</evidence>
<dbReference type="InterPro" id="IPR051541">
    <property type="entry name" value="PTS_SugarTrans_NitroReg"/>
</dbReference>
<dbReference type="CDD" id="cd00211">
    <property type="entry name" value="PTS_IIA_fru"/>
    <property type="match status" value="1"/>
</dbReference>
<gene>
    <name evidence="2" type="ORF">H8707_11890</name>
</gene>
<sequence length="171" mass="19729">MANNNKVNLGNLIDNGKLYFSSEKNRNDLFSLIADGLYKEGYVKDSFLEALKLREAQFPTGLISNLYNIAVPHVDSEHINKNALITVILDTPIRFHRMDVNDEEIDVKVVFFLLIKSREHQAQAISNLTKLWQNDYIMESILSVKNKEEYVNLIDAVCREVVKPKFKEELL</sequence>
<evidence type="ECO:0000313" key="3">
    <source>
        <dbReference type="Proteomes" id="UP000601171"/>
    </source>
</evidence>
<evidence type="ECO:0000313" key="2">
    <source>
        <dbReference type="EMBL" id="MBC8588916.1"/>
    </source>
</evidence>
<dbReference type="PROSITE" id="PS51094">
    <property type="entry name" value="PTS_EIIA_TYPE_2"/>
    <property type="match status" value="1"/>
</dbReference>
<dbReference type="PANTHER" id="PTHR47738:SF3">
    <property type="entry name" value="PHOSPHOTRANSFERASE SYSTEM MANNITOL_FRUCTOSE-SPECIFIC IIA DOMAIN CONTAINING PROTEIN"/>
    <property type="match status" value="1"/>
</dbReference>
<dbReference type="Pfam" id="PF00359">
    <property type="entry name" value="PTS_EIIA_2"/>
    <property type="match status" value="1"/>
</dbReference>
<dbReference type="InterPro" id="IPR002178">
    <property type="entry name" value="PTS_EIIA_type-2_dom"/>
</dbReference>
<feature type="domain" description="PTS EIIA type-2" evidence="1">
    <location>
        <begin position="10"/>
        <end position="157"/>
    </location>
</feature>
<dbReference type="Gene3D" id="3.40.930.10">
    <property type="entry name" value="Mannitol-specific EII, Chain A"/>
    <property type="match status" value="1"/>
</dbReference>
<dbReference type="RefSeq" id="WP_262430372.1">
    <property type="nucleotide sequence ID" value="NZ_JACRTG010000029.1"/>
</dbReference>
<proteinExistence type="predicted"/>
<dbReference type="Proteomes" id="UP000601171">
    <property type="component" value="Unassembled WGS sequence"/>
</dbReference>
<protein>
    <submittedName>
        <fullName evidence="2">PTS sugar transporter subunit IIA</fullName>
    </submittedName>
</protein>